<evidence type="ECO:0000256" key="2">
    <source>
        <dbReference type="SAM" id="Phobius"/>
    </source>
</evidence>
<dbReference type="OrthoDB" id="9970372at2"/>
<gene>
    <name evidence="3" type="ORF">AHOG_06015</name>
</gene>
<dbReference type="RefSeq" id="WP_157736670.1">
    <property type="nucleotide sequence ID" value="NZ_CP022521.1"/>
</dbReference>
<feature type="transmembrane region" description="Helical" evidence="2">
    <location>
        <begin position="6"/>
        <end position="30"/>
    </location>
</feature>
<dbReference type="AlphaFoldDB" id="A0A221VZ88"/>
<accession>A0A221VZ88</accession>
<dbReference type="EMBL" id="CP022521">
    <property type="protein sequence ID" value="ASO18855.1"/>
    <property type="molecule type" value="Genomic_DNA"/>
</dbReference>
<feature type="compositionally biased region" description="Polar residues" evidence="1">
    <location>
        <begin position="68"/>
        <end position="80"/>
    </location>
</feature>
<proteinExistence type="predicted"/>
<protein>
    <submittedName>
        <fullName evidence="3">Uncharacterized protein</fullName>
    </submittedName>
</protein>
<dbReference type="Proteomes" id="UP000204221">
    <property type="component" value="Chromosome"/>
</dbReference>
<evidence type="ECO:0000313" key="4">
    <source>
        <dbReference type="Proteomes" id="UP000204221"/>
    </source>
</evidence>
<keyword evidence="4" id="KW-1185">Reference proteome</keyword>
<keyword evidence="2" id="KW-0472">Membrane</keyword>
<keyword evidence="2" id="KW-1133">Transmembrane helix</keyword>
<organism evidence="3 4">
    <name type="scientific">Actinoalloteichus hoggarensis</name>
    <dbReference type="NCBI Taxonomy" id="1470176"/>
    <lineage>
        <taxon>Bacteria</taxon>
        <taxon>Bacillati</taxon>
        <taxon>Actinomycetota</taxon>
        <taxon>Actinomycetes</taxon>
        <taxon>Pseudonocardiales</taxon>
        <taxon>Pseudonocardiaceae</taxon>
        <taxon>Actinoalloteichus</taxon>
    </lineage>
</organism>
<keyword evidence="2" id="KW-0812">Transmembrane</keyword>
<dbReference type="KEGG" id="ahg:AHOG_06015"/>
<sequence length="80" mass="8200">MGLRFFLVSAIAMIASAIVGILLGAVLSTLHADVRGSDRSLGPPTSQTISRPENSLAPPAHTVWTPPHSATPTNGVGRTG</sequence>
<feature type="compositionally biased region" description="Polar residues" evidence="1">
    <location>
        <begin position="43"/>
        <end position="53"/>
    </location>
</feature>
<name>A0A221VZ88_9PSEU</name>
<reference evidence="3 4" key="1">
    <citation type="submission" date="2017-07" db="EMBL/GenBank/DDBJ databases">
        <title>Complete genome sequence of Actinoalloteichus hoggarensis DSM 45943, type strain of Actinoalloteichus hoggarensis.</title>
        <authorList>
            <person name="Ruckert C."/>
            <person name="Nouioui I."/>
            <person name="Willmese J."/>
            <person name="van Wezel G."/>
            <person name="Klenk H.-P."/>
            <person name="Kalinowski J."/>
            <person name="Zotchev S.B."/>
        </authorList>
    </citation>
    <scope>NUCLEOTIDE SEQUENCE [LARGE SCALE GENOMIC DNA]</scope>
    <source>
        <strain evidence="3 4">DSM 45943</strain>
    </source>
</reference>
<feature type="region of interest" description="Disordered" evidence="1">
    <location>
        <begin position="35"/>
        <end position="80"/>
    </location>
</feature>
<evidence type="ECO:0000313" key="3">
    <source>
        <dbReference type="EMBL" id="ASO18855.1"/>
    </source>
</evidence>
<evidence type="ECO:0000256" key="1">
    <source>
        <dbReference type="SAM" id="MobiDB-lite"/>
    </source>
</evidence>